<dbReference type="PANTHER" id="PTHR33332">
    <property type="entry name" value="REVERSE TRANSCRIPTASE DOMAIN-CONTAINING PROTEIN"/>
    <property type="match status" value="1"/>
</dbReference>
<proteinExistence type="predicted"/>
<organism evidence="2">
    <name type="scientific">Rhipicephalus microplus</name>
    <name type="common">Cattle tick</name>
    <name type="synonym">Boophilus microplus</name>
    <dbReference type="NCBI Taxonomy" id="6941"/>
    <lineage>
        <taxon>Eukaryota</taxon>
        <taxon>Metazoa</taxon>
        <taxon>Ecdysozoa</taxon>
        <taxon>Arthropoda</taxon>
        <taxon>Chelicerata</taxon>
        <taxon>Arachnida</taxon>
        <taxon>Acari</taxon>
        <taxon>Parasitiformes</taxon>
        <taxon>Ixodida</taxon>
        <taxon>Ixodoidea</taxon>
        <taxon>Ixodidae</taxon>
        <taxon>Rhipicephalinae</taxon>
        <taxon>Rhipicephalus</taxon>
        <taxon>Boophilus</taxon>
    </lineage>
</organism>
<dbReference type="VEuPathDB" id="VectorBase:LOC119184730"/>
<dbReference type="InterPro" id="IPR000477">
    <property type="entry name" value="RT_dom"/>
</dbReference>
<feature type="domain" description="Reverse transcriptase" evidence="1">
    <location>
        <begin position="1"/>
        <end position="192"/>
    </location>
</feature>
<name>A0A6G5A9P4_RHIMP</name>
<dbReference type="OrthoDB" id="6507858at2759"/>
<dbReference type="SUPFAM" id="SSF56672">
    <property type="entry name" value="DNA/RNA polymerases"/>
    <property type="match status" value="1"/>
</dbReference>
<reference evidence="2" key="1">
    <citation type="submission" date="2020-03" db="EMBL/GenBank/DDBJ databases">
        <title>A transcriptome and proteome of the tick Rhipicephalus microplus shaped by the genetic composition of its hosts and developmental stage.</title>
        <authorList>
            <person name="Garcia G.R."/>
            <person name="Ribeiro J.M.C."/>
            <person name="Maruyama S.R."/>
            <person name="Gardinasse L.G."/>
            <person name="Nelson K."/>
            <person name="Ferreira B.R."/>
            <person name="Andrade T.G."/>
            <person name="Santos I.K.F.M."/>
        </authorList>
    </citation>
    <scope>NUCLEOTIDE SEQUENCE</scope>
    <source>
        <strain evidence="2">NSGR</strain>
        <tissue evidence="2">Salivary glands</tissue>
    </source>
</reference>
<evidence type="ECO:0000259" key="1">
    <source>
        <dbReference type="PROSITE" id="PS50878"/>
    </source>
</evidence>
<dbReference type="AlphaFoldDB" id="A0A6G5A9P4"/>
<dbReference type="GO" id="GO:0071897">
    <property type="term" value="P:DNA biosynthetic process"/>
    <property type="evidence" value="ECO:0007669"/>
    <property type="project" value="UniProtKB-ARBA"/>
</dbReference>
<dbReference type="EMBL" id="GIKN01005438">
    <property type="protein sequence ID" value="NIE47711.1"/>
    <property type="molecule type" value="Transcribed_RNA"/>
</dbReference>
<sequence length="192" mass="21554">MIGFRCHLATQDAMLQIKHQIIDYPTRSTRAILGLDLKKAFDNAAHERILSRISSNMAERAYNYVRNFLTNRKARLSLGGLTSDLQELGCRGTPQGSVISPMLFNLIMIGLPKELNKIPGLYHSIYADDITIWVSDGSDGYIEQRLQEAIGTVERYLEGTGLACSPEKSELLLYRPAIRGRPRKSEENKTAI</sequence>
<evidence type="ECO:0000313" key="2">
    <source>
        <dbReference type="EMBL" id="NIE47711.1"/>
    </source>
</evidence>
<dbReference type="PROSITE" id="PS50878">
    <property type="entry name" value="RT_POL"/>
    <property type="match status" value="1"/>
</dbReference>
<dbReference type="Pfam" id="PF00078">
    <property type="entry name" value="RVT_1"/>
    <property type="match status" value="1"/>
</dbReference>
<dbReference type="InterPro" id="IPR043502">
    <property type="entry name" value="DNA/RNA_pol_sf"/>
</dbReference>
<accession>A0A6G5A9P4</accession>
<protein>
    <submittedName>
        <fullName evidence="2">Putative tick transposon</fullName>
    </submittedName>
</protein>